<evidence type="ECO:0000313" key="8">
    <source>
        <dbReference type="Proteomes" id="UP001295856"/>
    </source>
</evidence>
<dbReference type="Pfam" id="PF00196">
    <property type="entry name" value="GerE"/>
    <property type="match status" value="1"/>
</dbReference>
<dbReference type="Gene3D" id="1.10.10.10">
    <property type="entry name" value="Winged helix-like DNA-binding domain superfamily/Winged helix DNA-binding domain"/>
    <property type="match status" value="1"/>
</dbReference>
<evidence type="ECO:0000256" key="3">
    <source>
        <dbReference type="ARBA" id="ARBA00023163"/>
    </source>
</evidence>
<accession>A0AAV1IQX2</accession>
<dbReference type="AlphaFoldDB" id="A0AAV1IQX2"/>
<keyword evidence="7" id="KW-0614">Plasmid</keyword>
<evidence type="ECO:0000256" key="2">
    <source>
        <dbReference type="ARBA" id="ARBA00023125"/>
    </source>
</evidence>
<dbReference type="PROSITE" id="PS50043">
    <property type="entry name" value="HTH_LUXR_2"/>
    <property type="match status" value="1"/>
</dbReference>
<dbReference type="GO" id="GO:0003677">
    <property type="term" value="F:DNA binding"/>
    <property type="evidence" value="ECO:0007669"/>
    <property type="project" value="UniProtKB-KW"/>
</dbReference>
<keyword evidence="4" id="KW-0597">Phosphoprotein</keyword>
<evidence type="ECO:0000259" key="5">
    <source>
        <dbReference type="PROSITE" id="PS50043"/>
    </source>
</evidence>
<dbReference type="InterPro" id="IPR000792">
    <property type="entry name" value="Tscrpt_reg_LuxR_C"/>
</dbReference>
<feature type="domain" description="Response regulatory" evidence="6">
    <location>
        <begin position="6"/>
        <end position="125"/>
    </location>
</feature>
<dbReference type="Pfam" id="PF00072">
    <property type="entry name" value="Response_reg"/>
    <property type="match status" value="1"/>
</dbReference>
<dbReference type="InterPro" id="IPR016032">
    <property type="entry name" value="Sig_transdc_resp-reg_C-effctor"/>
</dbReference>
<dbReference type="EMBL" id="OY757133">
    <property type="protein sequence ID" value="CAK1261899.1"/>
    <property type="molecule type" value="Genomic_DNA"/>
</dbReference>
<dbReference type="SMART" id="SM00448">
    <property type="entry name" value="REC"/>
    <property type="match status" value="1"/>
</dbReference>
<sequence>MSEIQRLYIVDDDESVLDSLEFVLQGEGYQTQCFSSAEAFLQWSERHIECLTDTGCLILDCRMPGMGGQTLQTLLSQTRSTLGIVFLTGYGDVPMAVDALKQGAVDFLQKPVDQKHLLRAVKNALIWSAAEKARQTYISRYEQLTGRERNILTLLADGKTNQQIAENLFISARTVEVHRANMQKHLGMGSLAEMVRLYTLVEPYLGEICEPPVRIKRK</sequence>
<dbReference type="PANTHER" id="PTHR44688:SF16">
    <property type="entry name" value="DNA-BINDING TRANSCRIPTIONAL ACTIVATOR DEVR_DOSR"/>
    <property type="match status" value="1"/>
</dbReference>
<dbReference type="InterPro" id="IPR001789">
    <property type="entry name" value="Sig_transdc_resp-reg_receiver"/>
</dbReference>
<keyword evidence="3" id="KW-0804">Transcription</keyword>
<protein>
    <submittedName>
        <fullName evidence="7">Response regulator</fullName>
    </submittedName>
</protein>
<dbReference type="GO" id="GO:0000160">
    <property type="term" value="P:phosphorelay signal transduction system"/>
    <property type="evidence" value="ECO:0007669"/>
    <property type="project" value="InterPro"/>
</dbReference>
<dbReference type="SMART" id="SM00421">
    <property type="entry name" value="HTH_LUXR"/>
    <property type="match status" value="1"/>
</dbReference>
<keyword evidence="2" id="KW-0238">DNA-binding</keyword>
<dbReference type="Gene3D" id="3.40.50.2300">
    <property type="match status" value="1"/>
</dbReference>
<organism evidence="7 8">
    <name type="scientific">Escherichia coli</name>
    <dbReference type="NCBI Taxonomy" id="562"/>
    <lineage>
        <taxon>Bacteria</taxon>
        <taxon>Pseudomonadati</taxon>
        <taxon>Pseudomonadota</taxon>
        <taxon>Gammaproteobacteria</taxon>
        <taxon>Enterobacterales</taxon>
        <taxon>Enterobacteriaceae</taxon>
        <taxon>Escherichia</taxon>
    </lineage>
</organism>
<dbReference type="InterPro" id="IPR011006">
    <property type="entry name" value="CheY-like_superfamily"/>
</dbReference>
<dbReference type="PROSITE" id="PS50110">
    <property type="entry name" value="RESPONSE_REGULATORY"/>
    <property type="match status" value="1"/>
</dbReference>
<dbReference type="PRINTS" id="PR00038">
    <property type="entry name" value="HTHLUXR"/>
</dbReference>
<dbReference type="CDD" id="cd06170">
    <property type="entry name" value="LuxR_C_like"/>
    <property type="match status" value="1"/>
</dbReference>
<dbReference type="GO" id="GO:0006355">
    <property type="term" value="P:regulation of DNA-templated transcription"/>
    <property type="evidence" value="ECO:0007669"/>
    <property type="project" value="InterPro"/>
</dbReference>
<dbReference type="CDD" id="cd17537">
    <property type="entry name" value="REC_FixJ"/>
    <property type="match status" value="1"/>
</dbReference>
<dbReference type="InterPro" id="IPR036388">
    <property type="entry name" value="WH-like_DNA-bd_sf"/>
</dbReference>
<dbReference type="RefSeq" id="WP_029396361.1">
    <property type="nucleotide sequence ID" value="NZ_AP025210.2"/>
</dbReference>
<evidence type="ECO:0000256" key="4">
    <source>
        <dbReference type="PROSITE-ProRule" id="PRU00169"/>
    </source>
</evidence>
<evidence type="ECO:0000313" key="7">
    <source>
        <dbReference type="EMBL" id="CAK1261899.1"/>
    </source>
</evidence>
<evidence type="ECO:0000259" key="6">
    <source>
        <dbReference type="PROSITE" id="PS50110"/>
    </source>
</evidence>
<dbReference type="PANTHER" id="PTHR44688">
    <property type="entry name" value="DNA-BINDING TRANSCRIPTIONAL ACTIVATOR DEVR_DOSR"/>
    <property type="match status" value="1"/>
</dbReference>
<name>A0AAV1IQX2_ECOLX</name>
<proteinExistence type="predicted"/>
<gene>
    <name evidence="7" type="ORF">FGAF1253_47570</name>
</gene>
<keyword evidence="1" id="KW-0805">Transcription regulation</keyword>
<geneLocation type="plasmid" evidence="7 8">
    <name>pF1253-2</name>
</geneLocation>
<feature type="modified residue" description="4-aspartylphosphate" evidence="4">
    <location>
        <position position="60"/>
    </location>
</feature>
<feature type="domain" description="HTH luxR-type" evidence="5">
    <location>
        <begin position="137"/>
        <end position="202"/>
    </location>
</feature>
<dbReference type="Proteomes" id="UP001295856">
    <property type="component" value="Plasmid pF1253-2"/>
</dbReference>
<dbReference type="SUPFAM" id="SSF46894">
    <property type="entry name" value="C-terminal effector domain of the bipartite response regulators"/>
    <property type="match status" value="1"/>
</dbReference>
<evidence type="ECO:0000256" key="1">
    <source>
        <dbReference type="ARBA" id="ARBA00023015"/>
    </source>
</evidence>
<reference evidence="7" key="1">
    <citation type="submission" date="2023-10" db="EMBL/GenBank/DDBJ databases">
        <authorList>
            <person name="Leclercq S."/>
        </authorList>
    </citation>
    <scope>NUCLEOTIDE SEQUENCE</scope>
    <source>
        <strain evidence="7">F1253</strain>
        <plasmid evidence="7">pF1253-2</plasmid>
    </source>
</reference>
<dbReference type="SUPFAM" id="SSF52172">
    <property type="entry name" value="CheY-like"/>
    <property type="match status" value="1"/>
</dbReference>